<evidence type="ECO:0000256" key="5">
    <source>
        <dbReference type="ARBA" id="ARBA00022692"/>
    </source>
</evidence>
<dbReference type="GO" id="GO:0005886">
    <property type="term" value="C:plasma membrane"/>
    <property type="evidence" value="ECO:0007669"/>
    <property type="project" value="UniProtKB-SubCell"/>
</dbReference>
<reference evidence="11" key="2">
    <citation type="submission" date="2020-09" db="EMBL/GenBank/DDBJ databases">
        <authorList>
            <person name="Sun Q."/>
            <person name="Zhou Y."/>
        </authorList>
    </citation>
    <scope>NUCLEOTIDE SEQUENCE</scope>
    <source>
        <strain evidence="11">CGMCC 1.15794</strain>
    </source>
</reference>
<sequence>MQPDIRAQQMEHTRPGSDQSPRLIRGVLRWVRVISTALGWFGVAGALVMVLFIVVDVIARNLFGLSFLLTIDFTTYWLMPVVALCPLAAAQFRGEHISVSALTARLGARGRRAVRRSVLCLMLIVVVLLGWSAWDIAIDKMRAGESGLSATWLPIWPARFVVAAALTAWALSLFACIFEADADEASTHAATPGATS</sequence>
<evidence type="ECO:0000256" key="3">
    <source>
        <dbReference type="ARBA" id="ARBA00022475"/>
    </source>
</evidence>
<evidence type="ECO:0000256" key="7">
    <source>
        <dbReference type="ARBA" id="ARBA00023136"/>
    </source>
</evidence>
<feature type="transmembrane region" description="Helical" evidence="9">
    <location>
        <begin position="75"/>
        <end position="92"/>
    </location>
</feature>
<evidence type="ECO:0000256" key="2">
    <source>
        <dbReference type="ARBA" id="ARBA00022448"/>
    </source>
</evidence>
<dbReference type="Pfam" id="PF04290">
    <property type="entry name" value="DctQ"/>
    <property type="match status" value="1"/>
</dbReference>
<evidence type="ECO:0000256" key="4">
    <source>
        <dbReference type="ARBA" id="ARBA00022519"/>
    </source>
</evidence>
<keyword evidence="6 9" id="KW-1133">Transmembrane helix</keyword>
<keyword evidence="12" id="KW-1185">Reference proteome</keyword>
<name>A0A917IG99_9MICO</name>
<evidence type="ECO:0000256" key="6">
    <source>
        <dbReference type="ARBA" id="ARBA00022989"/>
    </source>
</evidence>
<gene>
    <name evidence="11" type="ORF">GCM10010921_15920</name>
</gene>
<feature type="transmembrane region" description="Helical" evidence="9">
    <location>
        <begin position="154"/>
        <end position="178"/>
    </location>
</feature>
<dbReference type="Proteomes" id="UP000657592">
    <property type="component" value="Unassembled WGS sequence"/>
</dbReference>
<dbReference type="EMBL" id="BMJY01000005">
    <property type="protein sequence ID" value="GGH42601.1"/>
    <property type="molecule type" value="Genomic_DNA"/>
</dbReference>
<feature type="domain" description="Tripartite ATP-independent periplasmic transporters DctQ component" evidence="10">
    <location>
        <begin position="49"/>
        <end position="178"/>
    </location>
</feature>
<comment type="similarity">
    <text evidence="8">Belongs to the TRAP transporter small permease family.</text>
</comment>
<dbReference type="PANTHER" id="PTHR35011">
    <property type="entry name" value="2,3-DIKETO-L-GULONATE TRAP TRANSPORTER SMALL PERMEASE PROTEIN YIAM"/>
    <property type="match status" value="1"/>
</dbReference>
<dbReference type="PANTHER" id="PTHR35011:SF10">
    <property type="entry name" value="TRAP TRANSPORTER SMALL PERMEASE PROTEIN"/>
    <property type="match status" value="1"/>
</dbReference>
<comment type="subcellular location">
    <subcellularLocation>
        <location evidence="1">Cell inner membrane</location>
        <topology evidence="1">Multi-pass membrane protein</topology>
    </subcellularLocation>
</comment>
<evidence type="ECO:0000313" key="12">
    <source>
        <dbReference type="Proteomes" id="UP000657592"/>
    </source>
</evidence>
<dbReference type="GO" id="GO:0015740">
    <property type="term" value="P:C4-dicarboxylate transport"/>
    <property type="evidence" value="ECO:0007669"/>
    <property type="project" value="TreeGrafter"/>
</dbReference>
<keyword evidence="2" id="KW-0813">Transport</keyword>
<accession>A0A917IG99</accession>
<keyword evidence="3" id="KW-1003">Cell membrane</keyword>
<keyword evidence="4" id="KW-0997">Cell inner membrane</keyword>
<evidence type="ECO:0000256" key="8">
    <source>
        <dbReference type="ARBA" id="ARBA00038436"/>
    </source>
</evidence>
<evidence type="ECO:0000256" key="1">
    <source>
        <dbReference type="ARBA" id="ARBA00004429"/>
    </source>
</evidence>
<reference evidence="11" key="1">
    <citation type="journal article" date="2014" name="Int. J. Syst. Evol. Microbiol.">
        <title>Complete genome sequence of Corynebacterium casei LMG S-19264T (=DSM 44701T), isolated from a smear-ripened cheese.</title>
        <authorList>
            <consortium name="US DOE Joint Genome Institute (JGI-PGF)"/>
            <person name="Walter F."/>
            <person name="Albersmeier A."/>
            <person name="Kalinowski J."/>
            <person name="Ruckert C."/>
        </authorList>
    </citation>
    <scope>NUCLEOTIDE SEQUENCE</scope>
    <source>
        <strain evidence="11">CGMCC 1.15794</strain>
    </source>
</reference>
<comment type="caution">
    <text evidence="11">The sequence shown here is derived from an EMBL/GenBank/DDBJ whole genome shotgun (WGS) entry which is preliminary data.</text>
</comment>
<evidence type="ECO:0000313" key="11">
    <source>
        <dbReference type="EMBL" id="GGH42601.1"/>
    </source>
</evidence>
<evidence type="ECO:0000259" key="10">
    <source>
        <dbReference type="Pfam" id="PF04290"/>
    </source>
</evidence>
<dbReference type="InterPro" id="IPR007387">
    <property type="entry name" value="TRAP_DctQ"/>
</dbReference>
<dbReference type="GO" id="GO:0022857">
    <property type="term" value="F:transmembrane transporter activity"/>
    <property type="evidence" value="ECO:0007669"/>
    <property type="project" value="TreeGrafter"/>
</dbReference>
<evidence type="ECO:0000256" key="9">
    <source>
        <dbReference type="SAM" id="Phobius"/>
    </source>
</evidence>
<protein>
    <recommendedName>
        <fullName evidence="10">Tripartite ATP-independent periplasmic transporters DctQ component domain-containing protein</fullName>
    </recommendedName>
</protein>
<keyword evidence="5 9" id="KW-0812">Transmembrane</keyword>
<feature type="transmembrane region" description="Helical" evidence="9">
    <location>
        <begin position="113"/>
        <end position="134"/>
    </location>
</feature>
<dbReference type="AlphaFoldDB" id="A0A917IG99"/>
<dbReference type="InterPro" id="IPR055348">
    <property type="entry name" value="DctQ"/>
</dbReference>
<keyword evidence="7 9" id="KW-0472">Membrane</keyword>
<feature type="transmembrane region" description="Helical" evidence="9">
    <location>
        <begin position="30"/>
        <end position="55"/>
    </location>
</feature>
<organism evidence="11 12">
    <name type="scientific">Microbacterium album</name>
    <dbReference type="NCBI Taxonomy" id="2053191"/>
    <lineage>
        <taxon>Bacteria</taxon>
        <taxon>Bacillati</taxon>
        <taxon>Actinomycetota</taxon>
        <taxon>Actinomycetes</taxon>
        <taxon>Micrococcales</taxon>
        <taxon>Microbacteriaceae</taxon>
        <taxon>Microbacterium</taxon>
    </lineage>
</organism>
<proteinExistence type="inferred from homology"/>